<evidence type="ECO:0000256" key="11">
    <source>
        <dbReference type="ARBA" id="ARBA00023295"/>
    </source>
</evidence>
<dbReference type="GO" id="GO:0140078">
    <property type="term" value="F:class I DNA-(apurinic or apyrimidinic site) endonuclease activity"/>
    <property type="evidence" value="ECO:0007669"/>
    <property type="project" value="UniProtKB-EC"/>
</dbReference>
<dbReference type="InterPro" id="IPR004036">
    <property type="entry name" value="Endonuclease-III-like_CS2"/>
</dbReference>
<feature type="binding site" evidence="13">
    <location>
        <position position="206"/>
    </location>
    <ligand>
        <name>[4Fe-4S] cluster</name>
        <dbReference type="ChEBI" id="CHEBI:49883"/>
    </ligand>
</feature>
<dbReference type="Pfam" id="PF00730">
    <property type="entry name" value="HhH-GPD"/>
    <property type="match status" value="1"/>
</dbReference>
<dbReference type="AlphaFoldDB" id="Q702G0"/>
<evidence type="ECO:0000256" key="1">
    <source>
        <dbReference type="ARBA" id="ARBA00008343"/>
    </source>
</evidence>
<proteinExistence type="inferred from homology"/>
<keyword evidence="8 13" id="KW-0238">DNA-binding</keyword>
<keyword evidence="7 13" id="KW-0411">Iron-sulfur</keyword>
<reference evidence="15" key="1">
    <citation type="journal article" date="2004" name="Environ. Microbiol.">
        <title>Characterization of Large-Insert DNA Libraries from Soil for Environmental Genomic Studies of Archaea.</title>
        <authorList>
            <person name="Treusch A.H."/>
            <person name="Kletzin A."/>
            <person name="Raddatz G."/>
            <person name="Ochsenreiter T."/>
            <person name="Quaiser A."/>
            <person name="Meurer G."/>
            <person name="Schuster S.C."/>
            <person name="Schleper C."/>
        </authorList>
    </citation>
    <scope>NUCLEOTIDE SEQUENCE</scope>
</reference>
<evidence type="ECO:0000256" key="12">
    <source>
        <dbReference type="ARBA" id="ARBA00052915"/>
    </source>
</evidence>
<keyword evidence="15" id="KW-0255">Endonuclease</keyword>
<evidence type="ECO:0000259" key="14">
    <source>
        <dbReference type="SMART" id="SM00478"/>
    </source>
</evidence>
<dbReference type="SUPFAM" id="SSF48150">
    <property type="entry name" value="DNA-glycosylase"/>
    <property type="match status" value="1"/>
</dbReference>
<dbReference type="InterPro" id="IPR004035">
    <property type="entry name" value="Endouclease-III_FeS-bd_BS"/>
</dbReference>
<keyword evidence="5 13" id="KW-0378">Hydrolase</keyword>
<evidence type="ECO:0000256" key="7">
    <source>
        <dbReference type="ARBA" id="ARBA00023014"/>
    </source>
</evidence>
<dbReference type="GO" id="GO:0141016">
    <property type="term" value="F:G/T mismatch-specific thymine-DNA glycosylase activity"/>
    <property type="evidence" value="ECO:0007669"/>
    <property type="project" value="UniProtKB-EC"/>
</dbReference>
<dbReference type="InterPro" id="IPR005759">
    <property type="entry name" value="Nth"/>
</dbReference>
<evidence type="ECO:0000256" key="3">
    <source>
        <dbReference type="ARBA" id="ARBA00022723"/>
    </source>
</evidence>
<comment type="catalytic activity">
    <reaction evidence="13">
        <text>2'-deoxyribonucleotide-(2'-deoxyribose 5'-phosphate)-2'-deoxyribonucleotide-DNA = a 3'-end 2'-deoxyribonucleotide-(2,3-dehydro-2,3-deoxyribose 5'-phosphate)-DNA + a 5'-end 5'-phospho-2'-deoxyribonucleoside-DNA + H(+)</text>
        <dbReference type="Rhea" id="RHEA:66592"/>
        <dbReference type="Rhea" id="RHEA-COMP:13180"/>
        <dbReference type="Rhea" id="RHEA-COMP:16897"/>
        <dbReference type="Rhea" id="RHEA-COMP:17067"/>
        <dbReference type="ChEBI" id="CHEBI:15378"/>
        <dbReference type="ChEBI" id="CHEBI:136412"/>
        <dbReference type="ChEBI" id="CHEBI:157695"/>
        <dbReference type="ChEBI" id="CHEBI:167181"/>
        <dbReference type="EC" id="4.2.99.18"/>
    </reaction>
</comment>
<dbReference type="EMBL" id="AJ627420">
    <property type="protein sequence ID" value="CAF28664.1"/>
    <property type="molecule type" value="Genomic_DNA"/>
</dbReference>
<dbReference type="SMART" id="SM00525">
    <property type="entry name" value="FES"/>
    <property type="match status" value="1"/>
</dbReference>
<dbReference type="InterPro" id="IPR003651">
    <property type="entry name" value="Endonuclease3_FeS-loop_motif"/>
</dbReference>
<comment type="function">
    <text evidence="13">DNA repair enzyme that has both DNA N-glycosylase activity and AP-lyase activity. The DNA N-glycosylase activity releases various damaged pyrimidines from DNA by cleaving the N-glycosidic bond, leaving an AP (apurinic/apyrimidinic) site. The AP-lyase activity cleaves the phosphodiester bond 3' to the AP site by a beta-elimination, leaving a 3'-terminal unsaturated sugar and a product with a terminal 5'-phosphate.</text>
</comment>
<keyword evidence="9 13" id="KW-0234">DNA repair</keyword>
<feature type="binding site" evidence="13">
    <location>
        <position position="196"/>
    </location>
    <ligand>
        <name>[4Fe-4S] cluster</name>
        <dbReference type="ChEBI" id="CHEBI:49883"/>
    </ligand>
</feature>
<dbReference type="GO" id="GO:0051539">
    <property type="term" value="F:4 iron, 4 sulfur cluster binding"/>
    <property type="evidence" value="ECO:0007669"/>
    <property type="project" value="UniProtKB-UniRule"/>
</dbReference>
<keyword evidence="3 13" id="KW-0479">Metal-binding</keyword>
<protein>
    <recommendedName>
        <fullName evidence="13">Endonuclease III</fullName>
        <ecNumber evidence="13">4.2.99.18</ecNumber>
    </recommendedName>
    <alternativeName>
        <fullName evidence="13">DNA-(apurinic or apyrimidinic site) lyase</fullName>
    </alternativeName>
</protein>
<dbReference type="FunFam" id="1.10.340.30:FF:000001">
    <property type="entry name" value="Endonuclease III"/>
    <property type="match status" value="1"/>
</dbReference>
<evidence type="ECO:0000256" key="6">
    <source>
        <dbReference type="ARBA" id="ARBA00023004"/>
    </source>
</evidence>
<feature type="binding site" evidence="13">
    <location>
        <position position="203"/>
    </location>
    <ligand>
        <name>[4Fe-4S] cluster</name>
        <dbReference type="ChEBI" id="CHEBI:49883"/>
    </ligand>
</feature>
<keyword evidence="15" id="KW-0540">Nuclease</keyword>
<dbReference type="PROSITE" id="PS01155">
    <property type="entry name" value="ENDONUCLEASE_III_2"/>
    <property type="match status" value="1"/>
</dbReference>
<evidence type="ECO:0000256" key="13">
    <source>
        <dbReference type="HAMAP-Rule" id="MF_00942"/>
    </source>
</evidence>
<name>Q702G0_9CREN</name>
<evidence type="ECO:0000256" key="5">
    <source>
        <dbReference type="ARBA" id="ARBA00022801"/>
    </source>
</evidence>
<dbReference type="GO" id="GO:0000703">
    <property type="term" value="F:oxidized pyrimidine nucleobase lesion DNA N-glycosylase activity"/>
    <property type="evidence" value="ECO:0007669"/>
    <property type="project" value="TreeGrafter"/>
</dbReference>
<dbReference type="GO" id="GO:0006285">
    <property type="term" value="P:base-excision repair, AP site formation"/>
    <property type="evidence" value="ECO:0007669"/>
    <property type="project" value="TreeGrafter"/>
</dbReference>
<dbReference type="CDD" id="cd00056">
    <property type="entry name" value="ENDO3c"/>
    <property type="match status" value="1"/>
</dbReference>
<dbReference type="Gene3D" id="1.10.340.30">
    <property type="entry name" value="Hypothetical protein, domain 2"/>
    <property type="match status" value="1"/>
</dbReference>
<dbReference type="GO" id="GO:0003677">
    <property type="term" value="F:DNA binding"/>
    <property type="evidence" value="ECO:0007669"/>
    <property type="project" value="UniProtKB-UniRule"/>
</dbReference>
<dbReference type="FunFam" id="1.10.1670.10:FF:000001">
    <property type="entry name" value="Endonuclease III"/>
    <property type="match status" value="1"/>
</dbReference>
<accession>Q702G0</accession>
<comment type="cofactor">
    <cofactor evidence="13">
        <name>[4Fe-4S] cluster</name>
        <dbReference type="ChEBI" id="CHEBI:49883"/>
    </cofactor>
    <text evidence="13">Binds 1 [4Fe-4S] cluster.</text>
</comment>
<dbReference type="PANTHER" id="PTHR43286">
    <property type="entry name" value="ENDONUCLEASE III-LIKE PROTEIN 1"/>
    <property type="match status" value="1"/>
</dbReference>
<dbReference type="PANTHER" id="PTHR43286:SF1">
    <property type="entry name" value="ENDONUCLEASE III-LIKE PROTEIN 1"/>
    <property type="match status" value="1"/>
</dbReference>
<dbReference type="InterPro" id="IPR011257">
    <property type="entry name" value="DNA_glycosylase"/>
</dbReference>
<keyword evidence="6 13" id="KW-0408">Iron</keyword>
<comment type="catalytic activity">
    <reaction evidence="12">
        <text>Hydrolyzes mismatched double-stranded DNA and polynucleotides, releasing free thymine.</text>
        <dbReference type="EC" id="3.2.2.29"/>
    </reaction>
</comment>
<feature type="binding site" evidence="13">
    <location>
        <position position="212"/>
    </location>
    <ligand>
        <name>[4Fe-4S] cluster</name>
        <dbReference type="ChEBI" id="CHEBI:49883"/>
    </ligand>
</feature>
<dbReference type="Gene3D" id="1.10.1670.10">
    <property type="entry name" value="Helix-hairpin-Helix base-excision DNA repair enzymes (C-terminal)"/>
    <property type="match status" value="1"/>
</dbReference>
<evidence type="ECO:0000313" key="15">
    <source>
        <dbReference type="EMBL" id="CAF28664.1"/>
    </source>
</evidence>
<keyword evidence="4 13" id="KW-0227">DNA damage</keyword>
<organism evidence="15">
    <name type="scientific">uncultured crenarchaeote</name>
    <dbReference type="NCBI Taxonomy" id="29281"/>
    <lineage>
        <taxon>Archaea</taxon>
        <taxon>Thermoproteota</taxon>
        <taxon>environmental samples</taxon>
    </lineage>
</organism>
<dbReference type="HAMAP" id="MF_00942">
    <property type="entry name" value="Nth"/>
    <property type="match status" value="1"/>
</dbReference>
<dbReference type="Pfam" id="PF00633">
    <property type="entry name" value="HHH"/>
    <property type="match status" value="1"/>
</dbReference>
<evidence type="ECO:0000256" key="4">
    <source>
        <dbReference type="ARBA" id="ARBA00022763"/>
    </source>
</evidence>
<keyword evidence="10 13" id="KW-0456">Lyase</keyword>
<gene>
    <name evidence="13" type="primary">nth</name>
</gene>
<dbReference type="EC" id="4.2.99.18" evidence="13"/>
<dbReference type="GO" id="GO:0046872">
    <property type="term" value="F:metal ion binding"/>
    <property type="evidence" value="ECO:0007669"/>
    <property type="project" value="UniProtKB-KW"/>
</dbReference>
<evidence type="ECO:0000256" key="2">
    <source>
        <dbReference type="ARBA" id="ARBA00022485"/>
    </source>
</evidence>
<evidence type="ECO:0000256" key="9">
    <source>
        <dbReference type="ARBA" id="ARBA00023204"/>
    </source>
</evidence>
<feature type="domain" description="HhH-GPD" evidence="14">
    <location>
        <begin position="47"/>
        <end position="194"/>
    </location>
</feature>
<evidence type="ECO:0000256" key="8">
    <source>
        <dbReference type="ARBA" id="ARBA00023125"/>
    </source>
</evidence>
<dbReference type="PROSITE" id="PS00764">
    <property type="entry name" value="ENDONUCLEASE_III_1"/>
    <property type="match status" value="1"/>
</dbReference>
<keyword evidence="11 13" id="KW-0326">Glycosidase</keyword>
<dbReference type="GO" id="GO:0006289">
    <property type="term" value="P:nucleotide-excision repair"/>
    <property type="evidence" value="ECO:0007669"/>
    <property type="project" value="TreeGrafter"/>
</dbReference>
<dbReference type="InterPro" id="IPR023170">
    <property type="entry name" value="HhH_base_excis_C"/>
</dbReference>
<dbReference type="InterPro" id="IPR000445">
    <property type="entry name" value="HhH_motif"/>
</dbReference>
<sequence length="219" mass="25234">MVTNTNTILNLMRKTLHENKLTRLTALKNLQKQEQGDPFKILIGTILSARTRDENTTRVLKYLFDKFRDIDGISKAELKDIRDSIHSIGFYNIKAKRIKQVVQLLIEKFDSKVPSNLEELLTLPGVGRKTANCVLVYAFNQPAIPVDVHVHRISNRLGIVNTRKVEETELELCNIIDKEMWIEVNDTFVTYGQNVCLPIKPKCNICQLKKMCKFYKSNV</sequence>
<comment type="similarity">
    <text evidence="1 13">Belongs to the Nth/MutY family.</text>
</comment>
<evidence type="ECO:0000256" key="10">
    <source>
        <dbReference type="ARBA" id="ARBA00023239"/>
    </source>
</evidence>
<dbReference type="SMART" id="SM00478">
    <property type="entry name" value="ENDO3c"/>
    <property type="match status" value="1"/>
</dbReference>
<dbReference type="PIRSF" id="PIRSF001435">
    <property type="entry name" value="Nth"/>
    <property type="match status" value="1"/>
</dbReference>
<dbReference type="InterPro" id="IPR003265">
    <property type="entry name" value="HhH-GPD_domain"/>
</dbReference>
<keyword evidence="2 13" id="KW-0004">4Fe-4S</keyword>